<evidence type="ECO:0000313" key="3">
    <source>
        <dbReference type="Proteomes" id="UP001231197"/>
    </source>
</evidence>
<feature type="transmembrane region" description="Helical" evidence="1">
    <location>
        <begin position="312"/>
        <end position="328"/>
    </location>
</feature>
<keyword evidence="1" id="KW-0812">Transmembrane</keyword>
<dbReference type="RefSeq" id="WP_290206299.1">
    <property type="nucleotide sequence ID" value="NZ_JASDDK010000002.1"/>
</dbReference>
<name>A0ABT7ZUF6_9FLAO</name>
<feature type="transmembrane region" description="Helical" evidence="1">
    <location>
        <begin position="263"/>
        <end position="280"/>
    </location>
</feature>
<feature type="transmembrane region" description="Helical" evidence="1">
    <location>
        <begin position="337"/>
        <end position="357"/>
    </location>
</feature>
<feature type="transmembrane region" description="Helical" evidence="1">
    <location>
        <begin position="289"/>
        <end position="306"/>
    </location>
</feature>
<feature type="transmembrane region" description="Helical" evidence="1">
    <location>
        <begin position="404"/>
        <end position="422"/>
    </location>
</feature>
<organism evidence="2 3">
    <name type="scientific">Winogradskyella bathintestinalis</name>
    <dbReference type="NCBI Taxonomy" id="3035208"/>
    <lineage>
        <taxon>Bacteria</taxon>
        <taxon>Pseudomonadati</taxon>
        <taxon>Bacteroidota</taxon>
        <taxon>Flavobacteriia</taxon>
        <taxon>Flavobacteriales</taxon>
        <taxon>Flavobacteriaceae</taxon>
        <taxon>Winogradskyella</taxon>
    </lineage>
</organism>
<keyword evidence="3" id="KW-1185">Reference proteome</keyword>
<feature type="transmembrane region" description="Helical" evidence="1">
    <location>
        <begin position="202"/>
        <end position="223"/>
    </location>
</feature>
<feature type="transmembrane region" description="Helical" evidence="1">
    <location>
        <begin position="58"/>
        <end position="73"/>
    </location>
</feature>
<dbReference type="EMBL" id="JASDDK010000002">
    <property type="protein sequence ID" value="MDN3492607.1"/>
    <property type="molecule type" value="Genomic_DNA"/>
</dbReference>
<feature type="transmembrane region" description="Helical" evidence="1">
    <location>
        <begin position="109"/>
        <end position="126"/>
    </location>
</feature>
<protein>
    <recommendedName>
        <fullName evidence="4">Glycosyltransferase RgtA/B/C/D-like domain-containing protein</fullName>
    </recommendedName>
</protein>
<feature type="transmembrane region" description="Helical" evidence="1">
    <location>
        <begin position="133"/>
        <end position="150"/>
    </location>
</feature>
<dbReference type="Proteomes" id="UP001231197">
    <property type="component" value="Unassembled WGS sequence"/>
</dbReference>
<accession>A0ABT7ZUF6</accession>
<proteinExistence type="predicted"/>
<feature type="transmembrane region" description="Helical" evidence="1">
    <location>
        <begin position="80"/>
        <end position="97"/>
    </location>
</feature>
<gene>
    <name evidence="2" type="ORF">QMA06_07735</name>
</gene>
<sequence length="591" mass="68663">MKRAIIFIKNNLFKVTLLIVVLLQLLIAFQGFDVCDDGFVLTFYQQIFANPESVEYNFLYWFSGVIGGLWYLLFEDGGILWFRILGIIVNTLIFYLSYKLLKPYLKQEFLLLALVMALFVNDYGFLTYYHNHLTALMAVLIMYVLTKAVVKNNMGLYILSGTLLSINVFTRIPNLVLFSLVLVVPYAYYLRKEAVLNSIKPVLFIGIGSVLGFLLVFIALSLLGQLEIMKNALLTINDLGNTKDSSHNFKSVFKAPYYNYKNIGIEFIKLLFIVVSLYFMRRILPQNKIATALIFVFAVIVFALWFDTQNIYPIYGLCLMGSFSILLMKKINDEIKLISFLSLFTLITITLGTGGGIRNSGYMAIYIGLPLFFYMINNFDLLVQKSKYLKINSHLTLSKRSVHLFLYAIIVSFLLLKAYNISQQSYFDDGNRFEKTYAINSPLAKGIYTTERRADIVNNLLINLNEFVEPDDYLMSYDNIPMVHFLTETKPYMYNPWVWIYDYNSFEKKLHKAESEIPVLPIVVQQKFETIHRFSQPIPDYMSTRKDNNNTHSNERNAIMNAFLIRNDYQIVWSNPYFNIYQSQRVRNQMN</sequence>
<feature type="transmembrane region" description="Helical" evidence="1">
    <location>
        <begin position="363"/>
        <end position="383"/>
    </location>
</feature>
<evidence type="ECO:0008006" key="4">
    <source>
        <dbReference type="Google" id="ProtNLM"/>
    </source>
</evidence>
<evidence type="ECO:0000256" key="1">
    <source>
        <dbReference type="SAM" id="Phobius"/>
    </source>
</evidence>
<feature type="transmembrane region" description="Helical" evidence="1">
    <location>
        <begin position="170"/>
        <end position="190"/>
    </location>
</feature>
<reference evidence="2 3" key="1">
    <citation type="journal article" date="2023" name="Int. J. Syst. Evol. Microbiol.">
        <title>Winogradskyella bathintestinalis sp. nov., isolated from the intestine of the deep-sea loosejaw dragonfish, Malacosteus niger.</title>
        <authorList>
            <person name="Uniacke-Lowe S."/>
            <person name="Johnson C.N."/>
            <person name="Stanton C."/>
            <person name="Hill C."/>
            <person name="Ross P."/>
        </authorList>
    </citation>
    <scope>NUCLEOTIDE SEQUENCE [LARGE SCALE GENOMIC DNA]</scope>
    <source>
        <strain evidence="2 3">APC 3343</strain>
    </source>
</reference>
<keyword evidence="1" id="KW-0472">Membrane</keyword>
<comment type="caution">
    <text evidence="2">The sequence shown here is derived from an EMBL/GenBank/DDBJ whole genome shotgun (WGS) entry which is preliminary data.</text>
</comment>
<evidence type="ECO:0000313" key="2">
    <source>
        <dbReference type="EMBL" id="MDN3492607.1"/>
    </source>
</evidence>
<feature type="transmembrane region" description="Helical" evidence="1">
    <location>
        <begin position="12"/>
        <end position="32"/>
    </location>
</feature>
<keyword evidence="1" id="KW-1133">Transmembrane helix</keyword>